<dbReference type="EMBL" id="JALLPJ020000388">
    <property type="protein sequence ID" value="KAL3793643.1"/>
    <property type="molecule type" value="Genomic_DNA"/>
</dbReference>
<sequence>MTLLNMAPMTGTSRWVKYVALILNESTASPTPDFPISNTGTGTREPVCSLIPHDFATLALSVPVILPTAGYPTPSIITTFLPTANSSTARPALTNICSEVSSISPLRNARVKPL</sequence>
<protein>
    <submittedName>
        <fullName evidence="1">Uncharacterized protein</fullName>
    </submittedName>
</protein>
<proteinExistence type="predicted"/>
<gene>
    <name evidence="1" type="ORF">ACHAWO_001692</name>
</gene>
<accession>A0ABD3PZP3</accession>
<dbReference type="Proteomes" id="UP001530400">
    <property type="component" value="Unassembled WGS sequence"/>
</dbReference>
<dbReference type="AlphaFoldDB" id="A0ABD3PZP3"/>
<keyword evidence="2" id="KW-1185">Reference proteome</keyword>
<evidence type="ECO:0000313" key="2">
    <source>
        <dbReference type="Proteomes" id="UP001530400"/>
    </source>
</evidence>
<evidence type="ECO:0000313" key="1">
    <source>
        <dbReference type="EMBL" id="KAL3793643.1"/>
    </source>
</evidence>
<organism evidence="1 2">
    <name type="scientific">Cyclotella atomus</name>
    <dbReference type="NCBI Taxonomy" id="382360"/>
    <lineage>
        <taxon>Eukaryota</taxon>
        <taxon>Sar</taxon>
        <taxon>Stramenopiles</taxon>
        <taxon>Ochrophyta</taxon>
        <taxon>Bacillariophyta</taxon>
        <taxon>Coscinodiscophyceae</taxon>
        <taxon>Thalassiosirophycidae</taxon>
        <taxon>Stephanodiscales</taxon>
        <taxon>Stephanodiscaceae</taxon>
        <taxon>Cyclotella</taxon>
    </lineage>
</organism>
<name>A0ABD3PZP3_9STRA</name>
<comment type="caution">
    <text evidence="1">The sequence shown here is derived from an EMBL/GenBank/DDBJ whole genome shotgun (WGS) entry which is preliminary data.</text>
</comment>
<reference evidence="1 2" key="1">
    <citation type="submission" date="2024-10" db="EMBL/GenBank/DDBJ databases">
        <title>Updated reference genomes for cyclostephanoid diatoms.</title>
        <authorList>
            <person name="Roberts W.R."/>
            <person name="Alverson A.J."/>
        </authorList>
    </citation>
    <scope>NUCLEOTIDE SEQUENCE [LARGE SCALE GENOMIC DNA]</scope>
    <source>
        <strain evidence="1 2">AJA010-31</strain>
    </source>
</reference>